<keyword evidence="4" id="KW-0472">Membrane</keyword>
<comment type="catalytic activity">
    <reaction evidence="3">
        <text>2 GTP = 3',3'-c-di-GMP + 2 diphosphate</text>
        <dbReference type="Rhea" id="RHEA:24898"/>
        <dbReference type="ChEBI" id="CHEBI:33019"/>
        <dbReference type="ChEBI" id="CHEBI:37565"/>
        <dbReference type="ChEBI" id="CHEBI:58805"/>
        <dbReference type="EC" id="2.7.7.65"/>
    </reaction>
</comment>
<keyword evidence="7" id="KW-1185">Reference proteome</keyword>
<dbReference type="PANTHER" id="PTHR45138">
    <property type="entry name" value="REGULATORY COMPONENTS OF SENSORY TRANSDUCTION SYSTEM"/>
    <property type="match status" value="1"/>
</dbReference>
<dbReference type="GO" id="GO:0043709">
    <property type="term" value="P:cell adhesion involved in single-species biofilm formation"/>
    <property type="evidence" value="ECO:0007669"/>
    <property type="project" value="TreeGrafter"/>
</dbReference>
<evidence type="ECO:0000256" key="2">
    <source>
        <dbReference type="ARBA" id="ARBA00012528"/>
    </source>
</evidence>
<dbReference type="KEGG" id="psd:DSC_07355"/>
<evidence type="ECO:0000259" key="5">
    <source>
        <dbReference type="PROSITE" id="PS50887"/>
    </source>
</evidence>
<gene>
    <name evidence="6" type="ordered locus">DSC_07355</name>
</gene>
<dbReference type="PANTHER" id="PTHR45138:SF9">
    <property type="entry name" value="DIGUANYLATE CYCLASE DGCM-RELATED"/>
    <property type="match status" value="1"/>
</dbReference>
<evidence type="ECO:0000256" key="3">
    <source>
        <dbReference type="ARBA" id="ARBA00034247"/>
    </source>
</evidence>
<dbReference type="Proteomes" id="UP000005870">
    <property type="component" value="Chromosome"/>
</dbReference>
<protein>
    <recommendedName>
        <fullName evidence="2">diguanylate cyclase</fullName>
        <ecNumber evidence="2">2.7.7.65</ecNumber>
    </recommendedName>
</protein>
<feature type="transmembrane region" description="Helical" evidence="4">
    <location>
        <begin position="214"/>
        <end position="233"/>
    </location>
</feature>
<comment type="cofactor">
    <cofactor evidence="1">
        <name>Mg(2+)</name>
        <dbReference type="ChEBI" id="CHEBI:18420"/>
    </cofactor>
</comment>
<dbReference type="InterPro" id="IPR000160">
    <property type="entry name" value="GGDEF_dom"/>
</dbReference>
<dbReference type="EMBL" id="CP003093">
    <property type="protein sequence ID" value="AER56122.1"/>
    <property type="molecule type" value="Genomic_DNA"/>
</dbReference>
<dbReference type="InterPro" id="IPR029787">
    <property type="entry name" value="Nucleotide_cyclase"/>
</dbReference>
<dbReference type="OrthoDB" id="9803824at2"/>
<dbReference type="NCBIfam" id="TIGR00254">
    <property type="entry name" value="GGDEF"/>
    <property type="match status" value="1"/>
</dbReference>
<accession>G7UT57</accession>
<dbReference type="HOGENOM" id="CLU_000445_11_29_6"/>
<dbReference type="AlphaFoldDB" id="G7UT57"/>
<feature type="transmembrane region" description="Helical" evidence="4">
    <location>
        <begin position="28"/>
        <end position="45"/>
    </location>
</feature>
<dbReference type="CDD" id="cd01949">
    <property type="entry name" value="GGDEF"/>
    <property type="match status" value="1"/>
</dbReference>
<dbReference type="RefSeq" id="WP_014160298.1">
    <property type="nucleotide sequence ID" value="NC_016147.2"/>
</dbReference>
<feature type="transmembrane region" description="Helical" evidence="4">
    <location>
        <begin position="277"/>
        <end position="297"/>
    </location>
</feature>
<feature type="transmembrane region" description="Helical" evidence="4">
    <location>
        <begin position="57"/>
        <end position="81"/>
    </location>
</feature>
<feature type="domain" description="GGDEF" evidence="5">
    <location>
        <begin position="346"/>
        <end position="485"/>
    </location>
</feature>
<evidence type="ECO:0000313" key="7">
    <source>
        <dbReference type="Proteomes" id="UP000005870"/>
    </source>
</evidence>
<dbReference type="FunFam" id="3.30.70.270:FF:000001">
    <property type="entry name" value="Diguanylate cyclase domain protein"/>
    <property type="match status" value="1"/>
</dbReference>
<dbReference type="Gene3D" id="3.30.70.270">
    <property type="match status" value="1"/>
</dbReference>
<evidence type="ECO:0000313" key="6">
    <source>
        <dbReference type="EMBL" id="AER56122.1"/>
    </source>
</evidence>
<organism evidence="6 7">
    <name type="scientific">Pseudoxanthomonas spadix (strain BD-a59)</name>
    <dbReference type="NCBI Taxonomy" id="1045855"/>
    <lineage>
        <taxon>Bacteria</taxon>
        <taxon>Pseudomonadati</taxon>
        <taxon>Pseudomonadota</taxon>
        <taxon>Gammaproteobacteria</taxon>
        <taxon>Lysobacterales</taxon>
        <taxon>Lysobacteraceae</taxon>
        <taxon>Pseudoxanthomonas</taxon>
    </lineage>
</organism>
<dbReference type="SUPFAM" id="SSF55073">
    <property type="entry name" value="Nucleotide cyclase"/>
    <property type="match status" value="1"/>
</dbReference>
<feature type="transmembrane region" description="Helical" evidence="4">
    <location>
        <begin position="87"/>
        <end position="108"/>
    </location>
</feature>
<evidence type="ECO:0000256" key="1">
    <source>
        <dbReference type="ARBA" id="ARBA00001946"/>
    </source>
</evidence>
<feature type="transmembrane region" description="Helical" evidence="4">
    <location>
        <begin position="253"/>
        <end position="271"/>
    </location>
</feature>
<dbReference type="SMART" id="SM00267">
    <property type="entry name" value="GGDEF"/>
    <property type="match status" value="1"/>
</dbReference>
<dbReference type="Pfam" id="PF00990">
    <property type="entry name" value="GGDEF"/>
    <property type="match status" value="1"/>
</dbReference>
<dbReference type="GO" id="GO:0005886">
    <property type="term" value="C:plasma membrane"/>
    <property type="evidence" value="ECO:0007669"/>
    <property type="project" value="TreeGrafter"/>
</dbReference>
<dbReference type="EC" id="2.7.7.65" evidence="2"/>
<sequence length="496" mass="53058">MRYAGIALVLTLLHLLVAARGGTHADIIGQLLRIGVFASGVCAALQRQRRTRGMGRVLWALLALALLMQVLWAASMLASVLWPAHGLALAIAASVLSALYTIPCMYLITSAFTGREPRLVKALDTGMSVLLAALLILLISTVMGGDTPGDVASVRLAIWHADVIDFSLAVLATVRLVGARGLGRRHFYLATSAFLWVNAIAAAIYNRLDMAGQTWWGPVLLDVAFVLLAVLAWRPPPAWLRRYVPSVQAARLIAAFAPVAISLGVLILGISLSRLNFIGGASAVLLAAVLYGLRVAVIQTQHEDKQQLADLSNRQLLRQLGVDPLTAIANRGALDARMRQILASGVSCSLMMIDIDYFKQFNDNHGHVLGDRCLVQVAAALKGALQRSSDLVARYGGEEFAVVLPDASAQETEQMGQRLLTAVQGLHIAHPSSPLGYVTVSIGVAIGRHDWLDEGDAVTALLQAADHALYQAKADGRNRIRHADGDAGQRAPTFDS</sequence>
<evidence type="ECO:0000256" key="4">
    <source>
        <dbReference type="SAM" id="Phobius"/>
    </source>
</evidence>
<dbReference type="InterPro" id="IPR050469">
    <property type="entry name" value="Diguanylate_Cyclase"/>
</dbReference>
<feature type="transmembrane region" description="Helical" evidence="4">
    <location>
        <begin position="129"/>
        <end position="145"/>
    </location>
</feature>
<keyword evidence="4" id="KW-0812">Transmembrane</keyword>
<keyword evidence="4" id="KW-1133">Transmembrane helix</keyword>
<reference evidence="6 7" key="1">
    <citation type="journal article" date="2012" name="J. Bacteriol.">
        <title>Complete Genome Sequence of the BTEX-Degrading Bacterium Pseudoxanthomonas spadix BD-a59.</title>
        <authorList>
            <person name="Lee S.H."/>
            <person name="Jin H.M."/>
            <person name="Lee H.J."/>
            <person name="Kim J.M."/>
            <person name="Jeon C.O."/>
        </authorList>
    </citation>
    <scope>NUCLEOTIDE SEQUENCE [LARGE SCALE GENOMIC DNA]</scope>
    <source>
        <strain evidence="6 7">BD-a59</strain>
    </source>
</reference>
<name>G7UT57_PSEUP</name>
<dbReference type="GO" id="GO:1902201">
    <property type="term" value="P:negative regulation of bacterial-type flagellum-dependent cell motility"/>
    <property type="evidence" value="ECO:0007669"/>
    <property type="project" value="TreeGrafter"/>
</dbReference>
<feature type="transmembrane region" description="Helical" evidence="4">
    <location>
        <begin position="187"/>
        <end position="208"/>
    </location>
</feature>
<proteinExistence type="predicted"/>
<dbReference type="InterPro" id="IPR043128">
    <property type="entry name" value="Rev_trsase/Diguanyl_cyclase"/>
</dbReference>
<dbReference type="STRING" id="1045855.DSC_07355"/>
<feature type="transmembrane region" description="Helical" evidence="4">
    <location>
        <begin position="157"/>
        <end position="178"/>
    </location>
</feature>
<dbReference type="eggNOG" id="COG3706">
    <property type="taxonomic scope" value="Bacteria"/>
</dbReference>
<dbReference type="GO" id="GO:0052621">
    <property type="term" value="F:diguanylate cyclase activity"/>
    <property type="evidence" value="ECO:0007669"/>
    <property type="project" value="UniProtKB-EC"/>
</dbReference>
<dbReference type="PROSITE" id="PS50887">
    <property type="entry name" value="GGDEF"/>
    <property type="match status" value="1"/>
</dbReference>